<dbReference type="EMBL" id="AP018203">
    <property type="protein sequence ID" value="BAY54161.1"/>
    <property type="molecule type" value="Genomic_DNA"/>
</dbReference>
<evidence type="ECO:0000313" key="5">
    <source>
        <dbReference type="Proteomes" id="UP000217895"/>
    </source>
</evidence>
<dbReference type="Gene3D" id="3.40.50.410">
    <property type="entry name" value="von Willebrand factor, type A domain"/>
    <property type="match status" value="1"/>
</dbReference>
<dbReference type="SMART" id="SM00327">
    <property type="entry name" value="VWA"/>
    <property type="match status" value="1"/>
</dbReference>
<sequence>MIKNAFASSTTTVSLIHWLSRSLFLLTCFSTPAIAQVKQVEIMGKQIVDDRVILRVQARDARQDPITSLKRDNFQLEVNDQPLSPENWSFSRPDEASPPPLRMIVLLDFSGSMKEPDGNGTKKFERAITGIRGLIQKLADRDTNQTKVNLVLFGKPSTGDQDKCSPDIKPKLFYDDNPNAAKLLSNDRFYSPSDPRLKEALEMYAKSSPCAATNLYSSITAAVKALRQTQPSGFNQELPQLAIILLSDGYDNQSPNERQAFEALSTLLQDKPKVWLHALGYGESPQDVGRGCGLNQAATRENVRGKIACEGRFMDQERLEQIADATGGIHTFSAAGDEIVRELETRFLNALRGQYELKYENPNPERGTRHSVKVSANQVSSQPESYTMTLFGREVKWQTRLPTVILAGALFLLAIVPFSLWARSLQSQKKY</sequence>
<organism evidence="4 5">
    <name type="scientific">Leptolyngbya boryana NIES-2135</name>
    <dbReference type="NCBI Taxonomy" id="1973484"/>
    <lineage>
        <taxon>Bacteria</taxon>
        <taxon>Bacillati</taxon>
        <taxon>Cyanobacteriota</taxon>
        <taxon>Cyanophyceae</taxon>
        <taxon>Leptolyngbyales</taxon>
        <taxon>Leptolyngbyaceae</taxon>
        <taxon>Leptolyngbya group</taxon>
        <taxon>Leptolyngbya</taxon>
    </lineage>
</organism>
<evidence type="ECO:0000256" key="1">
    <source>
        <dbReference type="SAM" id="Phobius"/>
    </source>
</evidence>
<dbReference type="SUPFAM" id="SSF53300">
    <property type="entry name" value="vWA-like"/>
    <property type="match status" value="1"/>
</dbReference>
<keyword evidence="2" id="KW-0732">Signal</keyword>
<dbReference type="AlphaFoldDB" id="A0A1Z4JBQ3"/>
<evidence type="ECO:0000256" key="2">
    <source>
        <dbReference type="SAM" id="SignalP"/>
    </source>
</evidence>
<feature type="transmembrane region" description="Helical" evidence="1">
    <location>
        <begin position="401"/>
        <end position="422"/>
    </location>
</feature>
<dbReference type="PROSITE" id="PS50234">
    <property type="entry name" value="VWFA"/>
    <property type="match status" value="1"/>
</dbReference>
<dbReference type="InterPro" id="IPR036465">
    <property type="entry name" value="vWFA_dom_sf"/>
</dbReference>
<keyword evidence="1" id="KW-0812">Transmembrane</keyword>
<dbReference type="Proteomes" id="UP000217895">
    <property type="component" value="Chromosome"/>
</dbReference>
<proteinExistence type="predicted"/>
<reference evidence="4 5" key="1">
    <citation type="submission" date="2017-06" db="EMBL/GenBank/DDBJ databases">
        <title>Genome sequencing of cyanobaciteial culture collection at National Institute for Environmental Studies (NIES).</title>
        <authorList>
            <person name="Hirose Y."/>
            <person name="Shimura Y."/>
            <person name="Fujisawa T."/>
            <person name="Nakamura Y."/>
            <person name="Kawachi M."/>
        </authorList>
    </citation>
    <scope>NUCLEOTIDE SEQUENCE [LARGE SCALE GENOMIC DNA]</scope>
    <source>
        <strain evidence="4 5">NIES-2135</strain>
    </source>
</reference>
<feature type="signal peptide" evidence="2">
    <location>
        <begin position="1"/>
        <end position="35"/>
    </location>
</feature>
<protein>
    <recommendedName>
        <fullName evidence="3">VWFA domain-containing protein</fullName>
    </recommendedName>
</protein>
<feature type="chain" id="PRO_5012757670" description="VWFA domain-containing protein" evidence="2">
    <location>
        <begin position="36"/>
        <end position="431"/>
    </location>
</feature>
<dbReference type="InterPro" id="IPR002035">
    <property type="entry name" value="VWF_A"/>
</dbReference>
<name>A0A1Z4JBQ3_LEPBY</name>
<accession>A0A1Z4JBQ3</accession>
<feature type="domain" description="VWFA" evidence="3">
    <location>
        <begin position="102"/>
        <end position="351"/>
    </location>
</feature>
<evidence type="ECO:0000259" key="3">
    <source>
        <dbReference type="PROSITE" id="PS50234"/>
    </source>
</evidence>
<evidence type="ECO:0000313" key="4">
    <source>
        <dbReference type="EMBL" id="BAY54161.1"/>
    </source>
</evidence>
<gene>
    <name evidence="4" type="ORF">NIES2135_09750</name>
</gene>
<dbReference type="CDD" id="cd00198">
    <property type="entry name" value="vWFA"/>
    <property type="match status" value="1"/>
</dbReference>
<keyword evidence="1" id="KW-1133">Transmembrane helix</keyword>
<keyword evidence="1" id="KW-0472">Membrane</keyword>
<keyword evidence="5" id="KW-1185">Reference proteome</keyword>